<dbReference type="InterPro" id="IPR050834">
    <property type="entry name" value="Glycosyltransf_2"/>
</dbReference>
<feature type="domain" description="Glycosyltransferase 2-like" evidence="4">
    <location>
        <begin position="7"/>
        <end position="172"/>
    </location>
</feature>
<evidence type="ECO:0000256" key="3">
    <source>
        <dbReference type="ARBA" id="ARBA00022679"/>
    </source>
</evidence>
<dbReference type="Pfam" id="PF00535">
    <property type="entry name" value="Glycos_transf_2"/>
    <property type="match status" value="1"/>
</dbReference>
<dbReference type="EMBL" id="JACXWA010000038">
    <property type="protein sequence ID" value="MBD3870175.1"/>
    <property type="molecule type" value="Genomic_DNA"/>
</dbReference>
<evidence type="ECO:0000313" key="6">
    <source>
        <dbReference type="EMBL" id="MBD3870175.1"/>
    </source>
</evidence>
<organism evidence="6 7">
    <name type="scientific">Candidatus Sulfomarinibacter kjeldsenii</name>
    <dbReference type="NCBI Taxonomy" id="2885994"/>
    <lineage>
        <taxon>Bacteria</taxon>
        <taxon>Pseudomonadati</taxon>
        <taxon>Acidobacteriota</taxon>
        <taxon>Thermoanaerobaculia</taxon>
        <taxon>Thermoanaerobaculales</taxon>
        <taxon>Candidatus Sulfomarinibacteraceae</taxon>
        <taxon>Candidatus Sulfomarinibacter</taxon>
    </lineage>
</organism>
<dbReference type="Pfam" id="PF02629">
    <property type="entry name" value="CoA_binding"/>
    <property type="match status" value="1"/>
</dbReference>
<accession>A0A8J6YAC5</accession>
<sequence>MSEPLVSVLLPVRDPGPYLQDCVASLGRQTVEEYEVVAVDDGSTDGSAKVLDDWAAQDDRVKVVHRSHSGLVETLNTGLELCKAPFVARMDADDISHPKRFELQLAEFEELPWVGVVSSMVRHFPWHGVGEGYRVYEEWLNSLLTPEQISCQRFVESPVPHPSAMVRREVYQSAGGYRDETWAEDFDFWLRLFEAGVTMTKVEKYLYFWREHAERLTRVDSRYSVENFLRCKAKYLLSGPLADGQRVVIWGAGQTGRRISKHLLRDRAQVEAFVDIDPEKIGGTLRGKPIIDFDQLPSLIDKDTVVLAAVGSRGARALIREQLRGIGLREGREFWCVA</sequence>
<feature type="domain" description="CoA-binding" evidence="5">
    <location>
        <begin position="246"/>
        <end position="321"/>
    </location>
</feature>
<dbReference type="PANTHER" id="PTHR43685:SF5">
    <property type="entry name" value="GLYCOSYLTRANSFERASE EPSE-RELATED"/>
    <property type="match status" value="1"/>
</dbReference>
<dbReference type="InterPro" id="IPR003781">
    <property type="entry name" value="CoA-bd"/>
</dbReference>
<dbReference type="AlphaFoldDB" id="A0A8J6YAC5"/>
<protein>
    <submittedName>
        <fullName evidence="6">Glycosyltransferase</fullName>
    </submittedName>
</protein>
<dbReference type="Gene3D" id="3.90.550.10">
    <property type="entry name" value="Spore Coat Polysaccharide Biosynthesis Protein SpsA, Chain A"/>
    <property type="match status" value="1"/>
</dbReference>
<dbReference type="InterPro" id="IPR036291">
    <property type="entry name" value="NAD(P)-bd_dom_sf"/>
</dbReference>
<dbReference type="Gene3D" id="3.40.50.720">
    <property type="entry name" value="NAD(P)-binding Rossmann-like Domain"/>
    <property type="match status" value="1"/>
</dbReference>
<reference evidence="6 7" key="1">
    <citation type="submission" date="2020-08" db="EMBL/GenBank/DDBJ databases">
        <title>Acidobacteriota in marine sediments use diverse sulfur dissimilation pathways.</title>
        <authorList>
            <person name="Wasmund K."/>
        </authorList>
    </citation>
    <scope>NUCLEOTIDE SEQUENCE [LARGE SCALE GENOMIC DNA]</scope>
    <source>
        <strain evidence="6">MAG AM3-A</strain>
    </source>
</reference>
<comment type="similarity">
    <text evidence="1">Belongs to the glycosyltransferase 2 family.</text>
</comment>
<keyword evidence="2" id="KW-0328">Glycosyltransferase</keyword>
<evidence type="ECO:0000259" key="5">
    <source>
        <dbReference type="Pfam" id="PF02629"/>
    </source>
</evidence>
<dbReference type="SUPFAM" id="SSF51735">
    <property type="entry name" value="NAD(P)-binding Rossmann-fold domains"/>
    <property type="match status" value="1"/>
</dbReference>
<feature type="non-terminal residue" evidence="6">
    <location>
        <position position="1"/>
    </location>
</feature>
<proteinExistence type="inferred from homology"/>
<dbReference type="GO" id="GO:0016757">
    <property type="term" value="F:glycosyltransferase activity"/>
    <property type="evidence" value="ECO:0007669"/>
    <property type="project" value="UniProtKB-KW"/>
</dbReference>
<dbReference type="InterPro" id="IPR029044">
    <property type="entry name" value="Nucleotide-diphossugar_trans"/>
</dbReference>
<dbReference type="InterPro" id="IPR001173">
    <property type="entry name" value="Glyco_trans_2-like"/>
</dbReference>
<dbReference type="PANTHER" id="PTHR43685">
    <property type="entry name" value="GLYCOSYLTRANSFERASE"/>
    <property type="match status" value="1"/>
</dbReference>
<keyword evidence="3" id="KW-0808">Transferase</keyword>
<dbReference type="Proteomes" id="UP000598633">
    <property type="component" value="Unassembled WGS sequence"/>
</dbReference>
<dbReference type="SUPFAM" id="SSF53448">
    <property type="entry name" value="Nucleotide-diphospho-sugar transferases"/>
    <property type="match status" value="1"/>
</dbReference>
<evidence type="ECO:0000313" key="7">
    <source>
        <dbReference type="Proteomes" id="UP000598633"/>
    </source>
</evidence>
<gene>
    <name evidence="6" type="ORF">IFJ97_02310</name>
</gene>
<evidence type="ECO:0000256" key="2">
    <source>
        <dbReference type="ARBA" id="ARBA00022676"/>
    </source>
</evidence>
<evidence type="ECO:0000256" key="1">
    <source>
        <dbReference type="ARBA" id="ARBA00006739"/>
    </source>
</evidence>
<evidence type="ECO:0000259" key="4">
    <source>
        <dbReference type="Pfam" id="PF00535"/>
    </source>
</evidence>
<name>A0A8J6YAC5_9BACT</name>
<comment type="caution">
    <text evidence="6">The sequence shown here is derived from an EMBL/GenBank/DDBJ whole genome shotgun (WGS) entry which is preliminary data.</text>
</comment>